<dbReference type="EMBL" id="MHQC01000046">
    <property type="protein sequence ID" value="OGZ93952.1"/>
    <property type="molecule type" value="Genomic_DNA"/>
</dbReference>
<accession>A0A1G2K3F1</accession>
<protein>
    <recommendedName>
        <fullName evidence="4">Nudix hydrolase domain-containing protein</fullName>
    </recommendedName>
</protein>
<name>A0A1G2K3F1_9BACT</name>
<dbReference type="PANTHER" id="PTHR43046">
    <property type="entry name" value="GDP-MANNOSE MANNOSYL HYDROLASE"/>
    <property type="match status" value="1"/>
</dbReference>
<evidence type="ECO:0000256" key="1">
    <source>
        <dbReference type="ARBA" id="ARBA00001946"/>
    </source>
</evidence>
<comment type="cofactor">
    <cofactor evidence="1">
        <name>Mg(2+)</name>
        <dbReference type="ChEBI" id="CHEBI:18420"/>
    </cofactor>
</comment>
<evidence type="ECO:0000256" key="2">
    <source>
        <dbReference type="ARBA" id="ARBA00022801"/>
    </source>
</evidence>
<dbReference type="InterPro" id="IPR000086">
    <property type="entry name" value="NUDIX_hydrolase_dom"/>
</dbReference>
<sequence>MIILQVGVKILLHNKENKYLLLRRSAEKYPDVRGRWDIVGGRINPGTTLLENLKREVQEETGLSIDGAPQLIAAQDILSTADRQVVRLTYVGRVAGGAVVLDVTENDMYKWVTWEEMSEMDDLDMYVRELLNDISLRLVIKKAEVPRKIK</sequence>
<dbReference type="Gene3D" id="3.90.79.10">
    <property type="entry name" value="Nucleoside Triphosphate Pyrophosphohydrolase"/>
    <property type="match status" value="1"/>
</dbReference>
<dbReference type="SUPFAM" id="SSF55811">
    <property type="entry name" value="Nudix"/>
    <property type="match status" value="1"/>
</dbReference>
<organism evidence="5 6">
    <name type="scientific">Candidatus Sungbacteria bacterium RIFCSPHIGHO2_01_FULL_47_32</name>
    <dbReference type="NCBI Taxonomy" id="1802264"/>
    <lineage>
        <taxon>Bacteria</taxon>
        <taxon>Candidatus Sungiibacteriota</taxon>
    </lineage>
</organism>
<dbReference type="Pfam" id="PF00293">
    <property type="entry name" value="NUDIX"/>
    <property type="match status" value="1"/>
</dbReference>
<evidence type="ECO:0000313" key="6">
    <source>
        <dbReference type="Proteomes" id="UP000177152"/>
    </source>
</evidence>
<evidence type="ECO:0000259" key="4">
    <source>
        <dbReference type="PROSITE" id="PS51462"/>
    </source>
</evidence>
<keyword evidence="2" id="KW-0378">Hydrolase</keyword>
<dbReference type="Proteomes" id="UP000177152">
    <property type="component" value="Unassembled WGS sequence"/>
</dbReference>
<feature type="domain" description="Nudix hydrolase" evidence="4">
    <location>
        <begin position="3"/>
        <end position="136"/>
    </location>
</feature>
<dbReference type="AlphaFoldDB" id="A0A1G2K3F1"/>
<proteinExistence type="predicted"/>
<dbReference type="InterPro" id="IPR015797">
    <property type="entry name" value="NUDIX_hydrolase-like_dom_sf"/>
</dbReference>
<reference evidence="5 6" key="1">
    <citation type="journal article" date="2016" name="Nat. Commun.">
        <title>Thousands of microbial genomes shed light on interconnected biogeochemical processes in an aquifer system.</title>
        <authorList>
            <person name="Anantharaman K."/>
            <person name="Brown C.T."/>
            <person name="Hug L.A."/>
            <person name="Sharon I."/>
            <person name="Castelle C.J."/>
            <person name="Probst A.J."/>
            <person name="Thomas B.C."/>
            <person name="Singh A."/>
            <person name="Wilkins M.J."/>
            <person name="Karaoz U."/>
            <person name="Brodie E.L."/>
            <person name="Williams K.H."/>
            <person name="Hubbard S.S."/>
            <person name="Banfield J.F."/>
        </authorList>
    </citation>
    <scope>NUCLEOTIDE SEQUENCE [LARGE SCALE GENOMIC DNA]</scope>
</reference>
<dbReference type="PROSITE" id="PS51462">
    <property type="entry name" value="NUDIX"/>
    <property type="match status" value="1"/>
</dbReference>
<dbReference type="GO" id="GO:0016787">
    <property type="term" value="F:hydrolase activity"/>
    <property type="evidence" value="ECO:0007669"/>
    <property type="project" value="UniProtKB-KW"/>
</dbReference>
<dbReference type="PANTHER" id="PTHR43046:SF12">
    <property type="entry name" value="GDP-MANNOSE MANNOSYL HYDROLASE"/>
    <property type="match status" value="1"/>
</dbReference>
<comment type="caution">
    <text evidence="5">The sequence shown here is derived from an EMBL/GenBank/DDBJ whole genome shotgun (WGS) entry which is preliminary data.</text>
</comment>
<gene>
    <name evidence="5" type="ORF">A2633_00730</name>
</gene>
<keyword evidence="3" id="KW-0460">Magnesium</keyword>
<evidence type="ECO:0000313" key="5">
    <source>
        <dbReference type="EMBL" id="OGZ93952.1"/>
    </source>
</evidence>
<evidence type="ECO:0000256" key="3">
    <source>
        <dbReference type="ARBA" id="ARBA00022842"/>
    </source>
</evidence>